<feature type="signal peptide" evidence="1">
    <location>
        <begin position="1"/>
        <end position="22"/>
    </location>
</feature>
<dbReference type="Proteomes" id="UP000051006">
    <property type="component" value="Unassembled WGS sequence"/>
</dbReference>
<name>A0A0R2LGT5_9LACO</name>
<dbReference type="EMBL" id="JQCF01000027">
    <property type="protein sequence ID" value="KRN98007.1"/>
    <property type="molecule type" value="Genomic_DNA"/>
</dbReference>
<evidence type="ECO:0000313" key="2">
    <source>
        <dbReference type="EMBL" id="KRN98007.1"/>
    </source>
</evidence>
<feature type="chain" id="PRO_5039201379" evidence="1">
    <location>
        <begin position="23"/>
        <end position="248"/>
    </location>
</feature>
<sequence length="248" mass="26908">MKKITKGLVFASLLALGTGASAVPTITSHAADTYYGFTNIGSSVVEIRDTAAQLYDSYGDPLGQYLPMGSKWKTSLENTLGDGSYYGVATDEYVKATDVNLSASNGTSKYGQTSATNYDGVSVTNADGAAVYDINGDPVGKTLPVGSDWKIDLQNNLSKGTFYRVATDEYLSANDVRVYQNTISYPENKDITTRPGRPAGLYDHNGQYISERALGPNTSWYTDEFCDIGHIGYYRVSTDEFVRAVDVY</sequence>
<dbReference type="AlphaFoldDB" id="A0A0R2LGT5"/>
<comment type="caution">
    <text evidence="2">The sequence shown here is derived from an EMBL/GenBank/DDBJ whole genome shotgun (WGS) entry which is preliminary data.</text>
</comment>
<protein>
    <submittedName>
        <fullName evidence="2">Teichoic acid-binding N-acetylmuramoyl L-alalanine amidase (Cell wall hydrolase)</fullName>
    </submittedName>
</protein>
<evidence type="ECO:0000256" key="1">
    <source>
        <dbReference type="SAM" id="SignalP"/>
    </source>
</evidence>
<evidence type="ECO:0000313" key="3">
    <source>
        <dbReference type="Proteomes" id="UP000051006"/>
    </source>
</evidence>
<proteinExistence type="predicted"/>
<dbReference type="GO" id="GO:0016787">
    <property type="term" value="F:hydrolase activity"/>
    <property type="evidence" value="ECO:0007669"/>
    <property type="project" value="UniProtKB-KW"/>
</dbReference>
<keyword evidence="1" id="KW-0732">Signal</keyword>
<dbReference type="RefSeq" id="WP_057881523.1">
    <property type="nucleotide sequence ID" value="NZ_JQCF01000027.1"/>
</dbReference>
<reference evidence="2 3" key="1">
    <citation type="journal article" date="2015" name="Genome Announc.">
        <title>Expanding the biotechnology potential of lactobacilli through comparative genomics of 213 strains and associated genera.</title>
        <authorList>
            <person name="Sun Z."/>
            <person name="Harris H.M."/>
            <person name="McCann A."/>
            <person name="Guo C."/>
            <person name="Argimon S."/>
            <person name="Zhang W."/>
            <person name="Yang X."/>
            <person name="Jeffery I.B."/>
            <person name="Cooney J.C."/>
            <person name="Kagawa T.F."/>
            <person name="Liu W."/>
            <person name="Song Y."/>
            <person name="Salvetti E."/>
            <person name="Wrobel A."/>
            <person name="Rasinkangas P."/>
            <person name="Parkhill J."/>
            <person name="Rea M.C."/>
            <person name="O'Sullivan O."/>
            <person name="Ritari J."/>
            <person name="Douillard F.P."/>
            <person name="Paul Ross R."/>
            <person name="Yang R."/>
            <person name="Briner A.E."/>
            <person name="Felis G.E."/>
            <person name="de Vos W.M."/>
            <person name="Barrangou R."/>
            <person name="Klaenhammer T.R."/>
            <person name="Caufield P.W."/>
            <person name="Cui Y."/>
            <person name="Zhang H."/>
            <person name="O'Toole P.W."/>
        </authorList>
    </citation>
    <scope>NUCLEOTIDE SEQUENCE [LARGE SCALE GENOMIC DNA]</scope>
    <source>
        <strain evidence="2 3">DSM 24716</strain>
    </source>
</reference>
<organism evidence="2 3">
    <name type="scientific">Companilactobacillus kimchiensis</name>
    <dbReference type="NCBI Taxonomy" id="993692"/>
    <lineage>
        <taxon>Bacteria</taxon>
        <taxon>Bacillati</taxon>
        <taxon>Bacillota</taxon>
        <taxon>Bacilli</taxon>
        <taxon>Lactobacillales</taxon>
        <taxon>Lactobacillaceae</taxon>
        <taxon>Companilactobacillus</taxon>
    </lineage>
</organism>
<keyword evidence="2" id="KW-0378">Hydrolase</keyword>
<dbReference type="PATRIC" id="fig|993692.3.peg.1371"/>
<accession>A0A0R2LGT5</accession>
<keyword evidence="3" id="KW-1185">Reference proteome</keyword>
<gene>
    <name evidence="2" type="ORF">IV57_GL001351</name>
</gene>